<dbReference type="EMBL" id="GBRH01174892">
    <property type="protein sequence ID" value="JAE23004.1"/>
    <property type="molecule type" value="Transcribed_RNA"/>
</dbReference>
<reference evidence="1" key="1">
    <citation type="submission" date="2014-09" db="EMBL/GenBank/DDBJ databases">
        <authorList>
            <person name="Magalhaes I.L.F."/>
            <person name="Oliveira U."/>
            <person name="Santos F.R."/>
            <person name="Vidigal T.H.D.A."/>
            <person name="Brescovit A.D."/>
            <person name="Santos A.J."/>
        </authorList>
    </citation>
    <scope>NUCLEOTIDE SEQUENCE</scope>
    <source>
        <tissue evidence="1">Shoot tissue taken approximately 20 cm above the soil surface</tissue>
    </source>
</reference>
<organism evidence="1">
    <name type="scientific">Arundo donax</name>
    <name type="common">Giant reed</name>
    <name type="synonym">Donax arundinaceus</name>
    <dbReference type="NCBI Taxonomy" id="35708"/>
    <lineage>
        <taxon>Eukaryota</taxon>
        <taxon>Viridiplantae</taxon>
        <taxon>Streptophyta</taxon>
        <taxon>Embryophyta</taxon>
        <taxon>Tracheophyta</taxon>
        <taxon>Spermatophyta</taxon>
        <taxon>Magnoliopsida</taxon>
        <taxon>Liliopsida</taxon>
        <taxon>Poales</taxon>
        <taxon>Poaceae</taxon>
        <taxon>PACMAD clade</taxon>
        <taxon>Arundinoideae</taxon>
        <taxon>Arundineae</taxon>
        <taxon>Arundo</taxon>
    </lineage>
</organism>
<accession>A0A0A9GHT5</accession>
<evidence type="ECO:0000313" key="1">
    <source>
        <dbReference type="EMBL" id="JAE23004.1"/>
    </source>
</evidence>
<name>A0A0A9GHT5_ARUDO</name>
<sequence length="50" mass="5838">MIYSSCSPSLLFVQWISVFKRFSQLPNSSLVSAFSKTSWRVMIIVQHLTW</sequence>
<dbReference type="AlphaFoldDB" id="A0A0A9GHT5"/>
<reference evidence="1" key="2">
    <citation type="journal article" date="2015" name="Data Brief">
        <title>Shoot transcriptome of the giant reed, Arundo donax.</title>
        <authorList>
            <person name="Barrero R.A."/>
            <person name="Guerrero F.D."/>
            <person name="Moolhuijzen P."/>
            <person name="Goolsby J.A."/>
            <person name="Tidwell J."/>
            <person name="Bellgard S.E."/>
            <person name="Bellgard M.I."/>
        </authorList>
    </citation>
    <scope>NUCLEOTIDE SEQUENCE</scope>
    <source>
        <tissue evidence="1">Shoot tissue taken approximately 20 cm above the soil surface</tissue>
    </source>
</reference>
<protein>
    <submittedName>
        <fullName evidence="1">Uncharacterized protein</fullName>
    </submittedName>
</protein>
<proteinExistence type="predicted"/>